<reference evidence="2 3" key="1">
    <citation type="journal article" date="2014" name="BMC Genomics">
        <title>Adaptive genomic structural variation in the grape powdery mildew pathogen, Erysiphe necator.</title>
        <authorList>
            <person name="Jones L."/>
            <person name="Riaz S."/>
            <person name="Morales-Cruz A."/>
            <person name="Amrine K.C."/>
            <person name="McGuire B."/>
            <person name="Gubler W.D."/>
            <person name="Walker M.A."/>
            <person name="Cantu D."/>
        </authorList>
    </citation>
    <scope>NUCLEOTIDE SEQUENCE [LARGE SCALE GENOMIC DNA]</scope>
    <source>
        <strain evidence="3">c</strain>
    </source>
</reference>
<protein>
    <submittedName>
        <fullName evidence="2">Putative dienelactone hydrolase</fullName>
    </submittedName>
</protein>
<feature type="domain" description="Dienelactone hydrolase" evidence="1">
    <location>
        <begin position="30"/>
        <end position="250"/>
    </location>
</feature>
<dbReference type="GO" id="GO:0016787">
    <property type="term" value="F:hydrolase activity"/>
    <property type="evidence" value="ECO:0007669"/>
    <property type="project" value="UniProtKB-KW"/>
</dbReference>
<dbReference type="Pfam" id="PF01738">
    <property type="entry name" value="DLH"/>
    <property type="match status" value="1"/>
</dbReference>
<dbReference type="AlphaFoldDB" id="A0A0B1P442"/>
<dbReference type="PANTHER" id="PTHR17630">
    <property type="entry name" value="DIENELACTONE HYDROLASE"/>
    <property type="match status" value="1"/>
</dbReference>
<sequence length="252" mass="27591">MASNPPSSCCIIGVKHEGNPAGKSINFDSIDAYIAEPSDPNVHPNTAILFLPDVIGIWQNSKLMADQFASNGYTTLLIDTFNKDPLSLDKPADFDFLGWLNKGSTGNNPHTAEFVDPIVEKGLAYLKRNGFTKIGGVGYCFGGKYVTRLLASGKGLDVGYVAHPSFVTEEELANIKGPYSISAAEIDKIFTTELRHKSEEILIKTGLPYQINLFGGVSHGFAVRCDLSKKIEKFSKEKAFLQAVQWFDEHLV</sequence>
<accession>A0A0B1P442</accession>
<dbReference type="SUPFAM" id="SSF53474">
    <property type="entry name" value="alpha/beta-Hydrolases"/>
    <property type="match status" value="1"/>
</dbReference>
<dbReference type="InterPro" id="IPR029058">
    <property type="entry name" value="AB_hydrolase_fold"/>
</dbReference>
<evidence type="ECO:0000259" key="1">
    <source>
        <dbReference type="Pfam" id="PF01738"/>
    </source>
</evidence>
<dbReference type="EMBL" id="JNVN01002897">
    <property type="protein sequence ID" value="KHJ31424.1"/>
    <property type="molecule type" value="Genomic_DNA"/>
</dbReference>
<dbReference type="Proteomes" id="UP000030854">
    <property type="component" value="Unassembled WGS sequence"/>
</dbReference>
<dbReference type="STRING" id="52586.A0A0B1P442"/>
<dbReference type="PANTHER" id="PTHR17630:SF44">
    <property type="entry name" value="PROTEIN AIM2"/>
    <property type="match status" value="1"/>
</dbReference>
<gene>
    <name evidence="2" type="ORF">EV44_g5187</name>
</gene>
<keyword evidence="2" id="KW-0378">Hydrolase</keyword>
<dbReference type="OMA" id="GDNPHTP"/>
<keyword evidence="3" id="KW-1185">Reference proteome</keyword>
<name>A0A0B1P442_UNCNE</name>
<organism evidence="2 3">
    <name type="scientific">Uncinula necator</name>
    <name type="common">Grape powdery mildew</name>
    <dbReference type="NCBI Taxonomy" id="52586"/>
    <lineage>
        <taxon>Eukaryota</taxon>
        <taxon>Fungi</taxon>
        <taxon>Dikarya</taxon>
        <taxon>Ascomycota</taxon>
        <taxon>Pezizomycotina</taxon>
        <taxon>Leotiomycetes</taxon>
        <taxon>Erysiphales</taxon>
        <taxon>Erysiphaceae</taxon>
        <taxon>Erysiphe</taxon>
    </lineage>
</organism>
<dbReference type="InterPro" id="IPR002925">
    <property type="entry name" value="Dienelactn_hydro"/>
</dbReference>
<dbReference type="HOGENOM" id="CLU_054590_2_1_1"/>
<dbReference type="Gene3D" id="3.40.50.1820">
    <property type="entry name" value="alpha/beta hydrolase"/>
    <property type="match status" value="1"/>
</dbReference>
<proteinExistence type="predicted"/>
<evidence type="ECO:0000313" key="2">
    <source>
        <dbReference type="EMBL" id="KHJ31424.1"/>
    </source>
</evidence>
<evidence type="ECO:0000313" key="3">
    <source>
        <dbReference type="Proteomes" id="UP000030854"/>
    </source>
</evidence>
<comment type="caution">
    <text evidence="2">The sequence shown here is derived from an EMBL/GenBank/DDBJ whole genome shotgun (WGS) entry which is preliminary data.</text>
</comment>